<organism evidence="1 2">
    <name type="scientific">Leptospira santarosai str. MOR084</name>
    <dbReference type="NCBI Taxonomy" id="1049984"/>
    <lineage>
        <taxon>Bacteria</taxon>
        <taxon>Pseudomonadati</taxon>
        <taxon>Spirochaetota</taxon>
        <taxon>Spirochaetia</taxon>
        <taxon>Leptospirales</taxon>
        <taxon>Leptospiraceae</taxon>
        <taxon>Leptospira</taxon>
    </lineage>
</organism>
<evidence type="ECO:0000313" key="2">
    <source>
        <dbReference type="Proteomes" id="UP000006329"/>
    </source>
</evidence>
<dbReference type="AlphaFoldDB" id="A0A0E2BBG8"/>
<evidence type="ECO:0000313" key="1">
    <source>
        <dbReference type="EMBL" id="EKO32707.1"/>
    </source>
</evidence>
<reference evidence="1" key="1">
    <citation type="submission" date="2012-10" db="EMBL/GenBank/DDBJ databases">
        <authorList>
            <person name="Harkins D.M."/>
            <person name="Durkin A.S."/>
            <person name="Brinkac L.M."/>
            <person name="Haft D.H."/>
            <person name="Selengut J.D."/>
            <person name="Sanka R."/>
            <person name="DePew J."/>
            <person name="Purushe J."/>
            <person name="Matthias M.A."/>
            <person name="Vinetz J.M."/>
            <person name="Sutton G.G."/>
            <person name="Nierman W.C."/>
            <person name="Fouts D.E."/>
        </authorList>
    </citation>
    <scope>NUCLEOTIDE SEQUENCE [LARGE SCALE GENOMIC DNA]</scope>
    <source>
        <strain evidence="1">MOR084</strain>
    </source>
</reference>
<keyword evidence="2" id="KW-1185">Reference proteome</keyword>
<dbReference type="EMBL" id="AHON02000063">
    <property type="protein sequence ID" value="EKO32707.1"/>
    <property type="molecule type" value="Genomic_DNA"/>
</dbReference>
<dbReference type="Proteomes" id="UP000006329">
    <property type="component" value="Unassembled WGS sequence"/>
</dbReference>
<proteinExistence type="predicted"/>
<sequence length="56" mass="6693">MDVLFMHYFPGRKLEYPDDGDERHEFEIRIAAEIEYIRDLEMNTLTRAIVKAFNGD</sequence>
<comment type="caution">
    <text evidence="1">The sequence shown here is derived from an EMBL/GenBank/DDBJ whole genome shotgun (WGS) entry which is preliminary data.</text>
</comment>
<accession>A0A0E2BBG8</accession>
<protein>
    <submittedName>
        <fullName evidence="1">Uncharacterized protein</fullName>
    </submittedName>
</protein>
<name>A0A0E2BBG8_9LEPT</name>
<gene>
    <name evidence="1" type="ORF">LEP1GSC179_2997</name>
</gene>